<proteinExistence type="predicted"/>
<accession>A0A1B8G8L0</accession>
<dbReference type="STRING" id="342668.A0A1B8G8L0"/>
<feature type="signal peptide" evidence="1">
    <location>
        <begin position="1"/>
        <end position="22"/>
    </location>
</feature>
<gene>
    <name evidence="2" type="ORF">VE01_10038</name>
</gene>
<dbReference type="PANTHER" id="PTHR39603:SF1">
    <property type="entry name" value="CYANOVIRIN-N DOMAIN-CONTAINING PROTEIN"/>
    <property type="match status" value="1"/>
</dbReference>
<keyword evidence="1" id="KW-0732">Signal</keyword>
<keyword evidence="3" id="KW-1185">Reference proteome</keyword>
<reference evidence="2 3" key="1">
    <citation type="submission" date="2016-03" db="EMBL/GenBank/DDBJ databases">
        <title>Comparative genomics of Pseudogymnoascus destructans, the fungus causing white-nose syndrome of bats.</title>
        <authorList>
            <person name="Palmer J.M."/>
            <person name="Drees K.P."/>
            <person name="Foster J.T."/>
            <person name="Lindner D.L."/>
        </authorList>
    </citation>
    <scope>NUCLEOTIDE SEQUENCE [LARGE SCALE GENOMIC DNA]</scope>
    <source>
        <strain evidence="2 3">UAMH 10579</strain>
    </source>
</reference>
<dbReference type="RefSeq" id="XP_018125898.1">
    <property type="nucleotide sequence ID" value="XM_018279445.1"/>
</dbReference>
<evidence type="ECO:0008006" key="4">
    <source>
        <dbReference type="Google" id="ProtNLM"/>
    </source>
</evidence>
<evidence type="ECO:0000256" key="1">
    <source>
        <dbReference type="SAM" id="SignalP"/>
    </source>
</evidence>
<reference evidence="3" key="2">
    <citation type="journal article" date="2018" name="Nat. Commun.">
        <title>Extreme sensitivity to ultraviolet light in the fungal pathogen causing white-nose syndrome of bats.</title>
        <authorList>
            <person name="Palmer J.M."/>
            <person name="Drees K.P."/>
            <person name="Foster J.T."/>
            <person name="Lindner D.L."/>
        </authorList>
    </citation>
    <scope>NUCLEOTIDE SEQUENCE [LARGE SCALE GENOMIC DNA]</scope>
    <source>
        <strain evidence="3">UAMH 10579</strain>
    </source>
</reference>
<dbReference type="PANTHER" id="PTHR39603">
    <property type="entry name" value="CYANOVIRIN-N DOMAIN-CONTAINING PROTEIN"/>
    <property type="match status" value="1"/>
</dbReference>
<evidence type="ECO:0000313" key="2">
    <source>
        <dbReference type="EMBL" id="OBT92165.1"/>
    </source>
</evidence>
<feature type="chain" id="PRO_5008608323" description="Ecp2 effector protein domain-containing protein" evidence="1">
    <location>
        <begin position="23"/>
        <end position="191"/>
    </location>
</feature>
<protein>
    <recommendedName>
        <fullName evidence="4">Ecp2 effector protein domain-containing protein</fullName>
    </recommendedName>
</protein>
<evidence type="ECO:0000313" key="3">
    <source>
        <dbReference type="Proteomes" id="UP000091956"/>
    </source>
</evidence>
<sequence length="191" mass="19882">MIATTYLTPAILALASFNVVTGAAIDSIKTPEVIPGPGLPSLKELGLTSADLYKIGRPDSSVKESSGDDSVKTSSIQARFEPRCGPSDYAYTNVNEVIACYNYLKALGNQNCVAPSGLGIAHFCYAGSAEITGQSLNPSGSSSYCHHVADAVLWTVDHCTRPDQSVAGFQAATGNGDLIVGSTSKQYIGSK</sequence>
<organism evidence="2 3">
    <name type="scientific">Pseudogymnoascus verrucosus</name>
    <dbReference type="NCBI Taxonomy" id="342668"/>
    <lineage>
        <taxon>Eukaryota</taxon>
        <taxon>Fungi</taxon>
        <taxon>Dikarya</taxon>
        <taxon>Ascomycota</taxon>
        <taxon>Pezizomycotina</taxon>
        <taxon>Leotiomycetes</taxon>
        <taxon>Thelebolales</taxon>
        <taxon>Thelebolaceae</taxon>
        <taxon>Pseudogymnoascus</taxon>
    </lineage>
</organism>
<dbReference type="OrthoDB" id="2112446at2759"/>
<dbReference type="EMBL" id="KV460272">
    <property type="protein sequence ID" value="OBT92165.1"/>
    <property type="molecule type" value="Genomic_DNA"/>
</dbReference>
<dbReference type="AlphaFoldDB" id="A0A1B8G8L0"/>
<dbReference type="GeneID" id="28843424"/>
<name>A0A1B8G8L0_9PEZI</name>
<dbReference type="Proteomes" id="UP000091956">
    <property type="component" value="Unassembled WGS sequence"/>
</dbReference>